<feature type="compositionally biased region" description="Acidic residues" evidence="1">
    <location>
        <begin position="1125"/>
        <end position="1134"/>
    </location>
</feature>
<accession>A0AAD7MEV8</accession>
<name>A0AAD7MEV8_9AGAR</name>
<feature type="region of interest" description="Disordered" evidence="1">
    <location>
        <begin position="1109"/>
        <end position="1141"/>
    </location>
</feature>
<dbReference type="AlphaFoldDB" id="A0AAD7MEV8"/>
<feature type="domain" description="CxC2-like cysteine cluster KDZ transposase-associated" evidence="2">
    <location>
        <begin position="220"/>
        <end position="330"/>
    </location>
</feature>
<comment type="caution">
    <text evidence="3">The sequence shown here is derived from an EMBL/GenBank/DDBJ whole genome shotgun (WGS) entry which is preliminary data.</text>
</comment>
<dbReference type="EMBL" id="JARKIB010000349">
    <property type="protein sequence ID" value="KAJ7713239.1"/>
    <property type="molecule type" value="Genomic_DNA"/>
</dbReference>
<dbReference type="InterPro" id="IPR041457">
    <property type="entry name" value="CxC2_KDZ-assoc"/>
</dbReference>
<evidence type="ECO:0000313" key="3">
    <source>
        <dbReference type="EMBL" id="KAJ7713239.1"/>
    </source>
</evidence>
<proteinExistence type="predicted"/>
<reference evidence="3" key="1">
    <citation type="submission" date="2023-03" db="EMBL/GenBank/DDBJ databases">
        <title>Massive genome expansion in bonnet fungi (Mycena s.s.) driven by repeated elements and novel gene families across ecological guilds.</title>
        <authorList>
            <consortium name="Lawrence Berkeley National Laboratory"/>
            <person name="Harder C.B."/>
            <person name="Miyauchi S."/>
            <person name="Viragh M."/>
            <person name="Kuo A."/>
            <person name="Thoen E."/>
            <person name="Andreopoulos B."/>
            <person name="Lu D."/>
            <person name="Skrede I."/>
            <person name="Drula E."/>
            <person name="Henrissat B."/>
            <person name="Morin E."/>
            <person name="Kohler A."/>
            <person name="Barry K."/>
            <person name="LaButti K."/>
            <person name="Morin E."/>
            <person name="Salamov A."/>
            <person name="Lipzen A."/>
            <person name="Mereny Z."/>
            <person name="Hegedus B."/>
            <person name="Baldrian P."/>
            <person name="Stursova M."/>
            <person name="Weitz H."/>
            <person name="Taylor A."/>
            <person name="Grigoriev I.V."/>
            <person name="Nagy L.G."/>
            <person name="Martin F."/>
            <person name="Kauserud H."/>
        </authorList>
    </citation>
    <scope>NUCLEOTIDE SEQUENCE</scope>
    <source>
        <strain evidence="3">CBHHK182m</strain>
    </source>
</reference>
<protein>
    <recommendedName>
        <fullName evidence="2">CxC2-like cysteine cluster KDZ transposase-associated domain-containing protein</fullName>
    </recommendedName>
</protein>
<sequence>MSNNHKRKKVAPALVVGATSVSVTSRSTSDPRVVRTHLSTLAQDAGPSNAGSDRFWADDLATNAARAAPNFSYQLGDLSLESQLDEPLGDGINVVHCVAPRNPKSVSGIFLGLFPSAFLLLSDDSWQDRPLHFFYPLEDEFVDEALRREGRGPRRVYARCAGTLCDARRECPNRRCDEAAEWRCVDQGCYGEIMHCTRCVVAAHAQHPTHFIEASRRNWLQKLGLRVQLGHPPGEICEFRRAAPKDFVLSDLTGVHELNVDFCGCKTANGKDHEEHRRQLMRACWWPATVTAPNTCATFQVLRLFQILNCLGKLSAYDFLRGLEKCTNNDGEQKAPDRRKPFMVIVREWREVKRVKRQKQSYHKGGVKAIAKGALAQKCRACPQVGWNMPDGWENIDPFYRFIYFLFLAQDANFRLSNRSVSSEAADPIIGDGLGYFCQREGDDGYKAHIAKHVNEQEISNCSGFQAMFMANSKRTNGLRSTGVAGVTCSRHNMWLPNGLGDLQVGERFCNVDFCLVAALMLWLNLLWLVVSYDIACQYAIHFWERMSRMPEAMKLRKLAPSNIWWKVPNFHLPPHKKPCHSAYSFHWMWGAGMTHGEGVEQNWAFPNGVAGSTRLMGPGSRHATLEDVFGFHNYDRVLAMHRILPKRMAVNLKEAAIHKAAFAVFSDALEELRPTEVAEWRAWVLRWESKQHTDGAESPFELKEEVTMLCDIQLKIAEEEFICTDDGVEVEREHSPGAFITMGLALEDTQRRLEVDVRALKDPSPNQKLVFTKRRTSLLKRIHKFRQLQRVYMPSVRVLLSDEDKAVYDGNGEQLPETTRLFMPSEIADSRLRGKACAIGLPEVEERMRAGEAEEALEDVRVGLRTRTMTNRYKLRNWTGQGMMTKGQGILRQINIRIHIAKLRYRYARSALMSLRGHGAWEERLKVLGDDNVRALNERALTAEEKAQNEHWVELGGAIIEGGIARATGVATGEGSHTLSWIWYKVGVAEDINDPRLKDALHVEWCKAFAQTRRYDEEVRLLREEMRRTIAFGYTEAAIWDGLANEERLGASAELREGRRAYAMEHANTERARCARLEAEWSGILLKANAYLAGDVSLASGTVTVELEGADELDPEQEEARLEGEDDDDDDDGGLPAGLL</sequence>
<evidence type="ECO:0000256" key="1">
    <source>
        <dbReference type="SAM" id="MobiDB-lite"/>
    </source>
</evidence>
<dbReference type="Pfam" id="PF18803">
    <property type="entry name" value="CxC2"/>
    <property type="match status" value="1"/>
</dbReference>
<evidence type="ECO:0000259" key="2">
    <source>
        <dbReference type="Pfam" id="PF18803"/>
    </source>
</evidence>
<dbReference type="Proteomes" id="UP001215598">
    <property type="component" value="Unassembled WGS sequence"/>
</dbReference>
<organism evidence="3 4">
    <name type="scientific">Mycena metata</name>
    <dbReference type="NCBI Taxonomy" id="1033252"/>
    <lineage>
        <taxon>Eukaryota</taxon>
        <taxon>Fungi</taxon>
        <taxon>Dikarya</taxon>
        <taxon>Basidiomycota</taxon>
        <taxon>Agaricomycotina</taxon>
        <taxon>Agaricomycetes</taxon>
        <taxon>Agaricomycetidae</taxon>
        <taxon>Agaricales</taxon>
        <taxon>Marasmiineae</taxon>
        <taxon>Mycenaceae</taxon>
        <taxon>Mycena</taxon>
    </lineage>
</organism>
<gene>
    <name evidence="3" type="ORF">B0H16DRAFT_1341674</name>
</gene>
<evidence type="ECO:0000313" key="4">
    <source>
        <dbReference type="Proteomes" id="UP001215598"/>
    </source>
</evidence>
<dbReference type="InterPro" id="IPR040521">
    <property type="entry name" value="KDZ"/>
</dbReference>
<dbReference type="Pfam" id="PF18758">
    <property type="entry name" value="KDZ"/>
    <property type="match status" value="1"/>
</dbReference>
<keyword evidence="4" id="KW-1185">Reference proteome</keyword>
<feature type="compositionally biased region" description="Acidic residues" evidence="1">
    <location>
        <begin position="1109"/>
        <end position="1118"/>
    </location>
</feature>